<dbReference type="Proteomes" id="UP000249542">
    <property type="component" value="Unassembled WGS sequence"/>
</dbReference>
<keyword evidence="4" id="KW-1185">Reference proteome</keyword>
<proteinExistence type="predicted"/>
<dbReference type="Gene3D" id="3.30.70.1070">
    <property type="entry name" value="Sporulation related repeat"/>
    <property type="match status" value="1"/>
</dbReference>
<keyword evidence="1" id="KW-0732">Signal</keyword>
<organism evidence="3 4">
    <name type="scientific">Mesonia algae</name>
    <dbReference type="NCBI Taxonomy" id="213248"/>
    <lineage>
        <taxon>Bacteria</taxon>
        <taxon>Pseudomonadati</taxon>
        <taxon>Bacteroidota</taxon>
        <taxon>Flavobacteriia</taxon>
        <taxon>Flavobacteriales</taxon>
        <taxon>Flavobacteriaceae</taxon>
        <taxon>Mesonia</taxon>
    </lineage>
</organism>
<dbReference type="AlphaFoldDB" id="A0A2W7IQK5"/>
<dbReference type="RefSeq" id="WP_111540716.1">
    <property type="nucleotide sequence ID" value="NZ_QKYV01000003.1"/>
</dbReference>
<name>A0A2W7IQK5_9FLAO</name>
<evidence type="ECO:0000313" key="4">
    <source>
        <dbReference type="Proteomes" id="UP000249542"/>
    </source>
</evidence>
<evidence type="ECO:0000259" key="2">
    <source>
        <dbReference type="PROSITE" id="PS51724"/>
    </source>
</evidence>
<comment type="caution">
    <text evidence="3">The sequence shown here is derived from an EMBL/GenBank/DDBJ whole genome shotgun (WGS) entry which is preliminary data.</text>
</comment>
<dbReference type="EMBL" id="QKYV01000003">
    <property type="protein sequence ID" value="PZW41717.1"/>
    <property type="molecule type" value="Genomic_DNA"/>
</dbReference>
<protein>
    <submittedName>
        <fullName evidence="3">Sporulation related protein</fullName>
    </submittedName>
</protein>
<reference evidence="3 4" key="1">
    <citation type="submission" date="2018-06" db="EMBL/GenBank/DDBJ databases">
        <title>Genomic Encyclopedia of Archaeal and Bacterial Type Strains, Phase II (KMG-II): from individual species to whole genera.</title>
        <authorList>
            <person name="Goeker M."/>
        </authorList>
    </citation>
    <scope>NUCLEOTIDE SEQUENCE [LARGE SCALE GENOMIC DNA]</scope>
    <source>
        <strain evidence="3 4">DSM 15361</strain>
    </source>
</reference>
<dbReference type="InterPro" id="IPR007730">
    <property type="entry name" value="SPOR-like_dom"/>
</dbReference>
<feature type="chain" id="PRO_5016007671" evidence="1">
    <location>
        <begin position="25"/>
        <end position="129"/>
    </location>
</feature>
<evidence type="ECO:0000256" key="1">
    <source>
        <dbReference type="SAM" id="SignalP"/>
    </source>
</evidence>
<dbReference type="Pfam" id="PF05036">
    <property type="entry name" value="SPOR"/>
    <property type="match status" value="1"/>
</dbReference>
<dbReference type="SUPFAM" id="SSF110997">
    <property type="entry name" value="Sporulation related repeat"/>
    <property type="match status" value="1"/>
</dbReference>
<sequence>MNKHTSVIYLFLSICTLSLTNLNAQESKSKINTDPLVQELLVLKSKMTESNELNERYKIQLFSGSTLEAANKIRQKFKIKHPDEPASIEYQTPNYKVWVGDFRDRLEAERLFIALKEDFKSSFVFKPRQ</sequence>
<feature type="signal peptide" evidence="1">
    <location>
        <begin position="1"/>
        <end position="24"/>
    </location>
</feature>
<feature type="domain" description="SPOR" evidence="2">
    <location>
        <begin position="51"/>
        <end position="129"/>
    </location>
</feature>
<dbReference type="InterPro" id="IPR036680">
    <property type="entry name" value="SPOR-like_sf"/>
</dbReference>
<dbReference type="GO" id="GO:0042834">
    <property type="term" value="F:peptidoglycan binding"/>
    <property type="evidence" value="ECO:0007669"/>
    <property type="project" value="InterPro"/>
</dbReference>
<dbReference type="PROSITE" id="PS51724">
    <property type="entry name" value="SPOR"/>
    <property type="match status" value="1"/>
</dbReference>
<accession>A0A2W7IQK5</accession>
<evidence type="ECO:0000313" key="3">
    <source>
        <dbReference type="EMBL" id="PZW41717.1"/>
    </source>
</evidence>
<gene>
    <name evidence="3" type="ORF">LX95_01399</name>
</gene>